<keyword evidence="2" id="KW-1185">Reference proteome</keyword>
<dbReference type="EMBL" id="QVQA01000007">
    <property type="protein sequence ID" value="KAF5102101.1"/>
    <property type="molecule type" value="Genomic_DNA"/>
</dbReference>
<gene>
    <name evidence="1" type="ORF">D0Z00_000561</name>
</gene>
<proteinExistence type="predicted"/>
<protein>
    <submittedName>
        <fullName evidence="1">Uncharacterized protein</fullName>
    </submittedName>
</protein>
<accession>A0ACB6V9N1</accession>
<organism evidence="1 2">
    <name type="scientific">Geotrichum galactomycetum</name>
    <dbReference type="NCBI Taxonomy" id="27317"/>
    <lineage>
        <taxon>Eukaryota</taxon>
        <taxon>Fungi</taxon>
        <taxon>Dikarya</taxon>
        <taxon>Ascomycota</taxon>
        <taxon>Saccharomycotina</taxon>
        <taxon>Dipodascomycetes</taxon>
        <taxon>Dipodascales</taxon>
        <taxon>Dipodascaceae</taxon>
        <taxon>Geotrichum</taxon>
    </lineage>
</organism>
<dbReference type="Proteomes" id="UP000744676">
    <property type="component" value="Unassembled WGS sequence"/>
</dbReference>
<reference evidence="1 2" key="1">
    <citation type="journal article" date="2020" name="Front. Microbiol.">
        <title>Phenotypic and Genetic Characterization of the Cheese Ripening Yeast Geotrichum candidum.</title>
        <authorList>
            <person name="Perkins V."/>
            <person name="Vignola S."/>
            <person name="Lessard M.H."/>
            <person name="Plante P.L."/>
            <person name="Corbeil J."/>
            <person name="Dugat-Bony E."/>
            <person name="Frenette M."/>
            <person name="Labrie S."/>
        </authorList>
    </citation>
    <scope>NUCLEOTIDE SEQUENCE [LARGE SCALE GENOMIC DNA]</scope>
    <source>
        <strain evidence="1 2">LMA-1147</strain>
    </source>
</reference>
<name>A0ACB6V9N1_9ASCO</name>
<sequence>MVNADTKKPSKVLVSLEEDDEFEDFPIEGKHDCIQTITSYINTILIDWDDNETKLDGPETLWEEKWDDDDADDEFSIQLKCQNVASVNQTVKSPCKPFKIFSLGVRAFLLKLVGDDVHYWADAWNLGFQACEIEPV</sequence>
<evidence type="ECO:0000313" key="2">
    <source>
        <dbReference type="Proteomes" id="UP000744676"/>
    </source>
</evidence>
<comment type="caution">
    <text evidence="1">The sequence shown here is derived from an EMBL/GenBank/DDBJ whole genome shotgun (WGS) entry which is preliminary data.</text>
</comment>
<evidence type="ECO:0000313" key="1">
    <source>
        <dbReference type="EMBL" id="KAF5102101.1"/>
    </source>
</evidence>